<dbReference type="GO" id="GO:0030170">
    <property type="term" value="F:pyridoxal phosphate binding"/>
    <property type="evidence" value="ECO:0007669"/>
    <property type="project" value="UniProtKB-UniRule"/>
</dbReference>
<protein>
    <recommendedName>
        <fullName evidence="2">Pyridoxal phosphate homeostasis protein</fullName>
        <shortName evidence="2">PLP homeostasis protein</shortName>
    </recommendedName>
</protein>
<dbReference type="NCBIfam" id="TIGR00044">
    <property type="entry name" value="YggS family pyridoxal phosphate-dependent enzyme"/>
    <property type="match status" value="1"/>
</dbReference>
<dbReference type="Gene3D" id="3.20.20.10">
    <property type="entry name" value="Alanine racemase"/>
    <property type="match status" value="1"/>
</dbReference>
<dbReference type="AlphaFoldDB" id="A0A6M4AS39"/>
<gene>
    <name evidence="6" type="ORF">GV829_05015</name>
</gene>
<keyword evidence="1 2" id="KW-0663">Pyridoxal phosphate</keyword>
<dbReference type="PANTHER" id="PTHR10146:SF14">
    <property type="entry name" value="PYRIDOXAL PHOSPHATE HOMEOSTASIS PROTEIN"/>
    <property type="match status" value="1"/>
</dbReference>
<dbReference type="Pfam" id="PF01168">
    <property type="entry name" value="Ala_racemase_N"/>
    <property type="match status" value="1"/>
</dbReference>
<evidence type="ECO:0000313" key="7">
    <source>
        <dbReference type="Proteomes" id="UP000503018"/>
    </source>
</evidence>
<evidence type="ECO:0000256" key="4">
    <source>
        <dbReference type="RuleBase" id="RU004514"/>
    </source>
</evidence>
<feature type="modified residue" description="N6-(pyridoxal phosphate)lysine" evidence="2 3">
    <location>
        <position position="47"/>
    </location>
</feature>
<dbReference type="InterPro" id="IPR001608">
    <property type="entry name" value="Ala_racemase_N"/>
</dbReference>
<dbReference type="EMBL" id="CP053015">
    <property type="protein sequence ID" value="QJQ31888.1"/>
    <property type="molecule type" value="Genomic_DNA"/>
</dbReference>
<comment type="function">
    <text evidence="2">Pyridoxal 5'-phosphate (PLP)-binding protein, which is involved in PLP homeostasis.</text>
</comment>
<comment type="similarity">
    <text evidence="2 4">Belongs to the pyridoxal phosphate-binding protein YggS/PROSC family.</text>
</comment>
<dbReference type="FunFam" id="3.20.20.10:FF:000018">
    <property type="entry name" value="Pyridoxal phosphate homeostasis protein"/>
    <property type="match status" value="1"/>
</dbReference>
<dbReference type="PIRSF" id="PIRSF004848">
    <property type="entry name" value="YBL036c_PLPDEIII"/>
    <property type="match status" value="1"/>
</dbReference>
<proteinExistence type="inferred from homology"/>
<reference evidence="6 7" key="1">
    <citation type="submission" date="2020-01" db="EMBL/GenBank/DDBJ databases">
        <title>Sphingomonas sp. strain CSW-10.</title>
        <authorList>
            <person name="Chen W.-M."/>
        </authorList>
    </citation>
    <scope>NUCLEOTIDE SEQUENCE [LARGE SCALE GENOMIC DNA]</scope>
    <source>
        <strain evidence="6 7">CSW-10</strain>
    </source>
</reference>
<evidence type="ECO:0000259" key="5">
    <source>
        <dbReference type="Pfam" id="PF01168"/>
    </source>
</evidence>
<dbReference type="Proteomes" id="UP000503018">
    <property type="component" value="Chromosome"/>
</dbReference>
<dbReference type="SUPFAM" id="SSF51419">
    <property type="entry name" value="PLP-binding barrel"/>
    <property type="match status" value="1"/>
</dbReference>
<evidence type="ECO:0000256" key="1">
    <source>
        <dbReference type="ARBA" id="ARBA00022898"/>
    </source>
</evidence>
<dbReference type="CDD" id="cd00635">
    <property type="entry name" value="PLPDE_III_YBL036c_like"/>
    <property type="match status" value="1"/>
</dbReference>
<name>A0A6M4AS39_9SPHN</name>
<dbReference type="KEGG" id="slan:GV829_05015"/>
<dbReference type="HAMAP" id="MF_02087">
    <property type="entry name" value="PLP_homeostasis"/>
    <property type="match status" value="1"/>
</dbReference>
<sequence>MTAPATPTANVTDPARVRLETISSGIARACADARRSPADITLIAVSKTQAADSIMPLIEAGHRVFGENRVQETASKWPPLRELVPDLELHLVGQLQSNKAEEAVRLFDVIHSLDRPSLLHALARAMDKVGRHLPCFIQVNLAGEEQKGGCAPAELPALLDAARLANVPVIGLMTVPPVDREPAPWFALLAKIADDHGLAGLSMGMSDDYPTAVRIGATHIRVGTALFGQRN</sequence>
<dbReference type="RefSeq" id="WP_169944456.1">
    <property type="nucleotide sequence ID" value="NZ_CP053015.1"/>
</dbReference>
<comment type="cofactor">
    <cofactor evidence="3">
        <name>pyridoxal 5'-phosphate</name>
        <dbReference type="ChEBI" id="CHEBI:597326"/>
    </cofactor>
</comment>
<feature type="domain" description="Alanine racemase N-terminal" evidence="5">
    <location>
        <begin position="39"/>
        <end position="230"/>
    </location>
</feature>
<evidence type="ECO:0000256" key="3">
    <source>
        <dbReference type="PIRSR" id="PIRSR004848-1"/>
    </source>
</evidence>
<dbReference type="InterPro" id="IPR011078">
    <property type="entry name" value="PyrdxlP_homeostasis"/>
</dbReference>
<evidence type="ECO:0000256" key="2">
    <source>
        <dbReference type="HAMAP-Rule" id="MF_02087"/>
    </source>
</evidence>
<keyword evidence="7" id="KW-1185">Reference proteome</keyword>
<organism evidence="6 7">
    <name type="scientific">Sphingomonas lacunae</name>
    <dbReference type="NCBI Taxonomy" id="2698828"/>
    <lineage>
        <taxon>Bacteria</taxon>
        <taxon>Pseudomonadati</taxon>
        <taxon>Pseudomonadota</taxon>
        <taxon>Alphaproteobacteria</taxon>
        <taxon>Sphingomonadales</taxon>
        <taxon>Sphingomonadaceae</taxon>
        <taxon>Sphingomonas</taxon>
    </lineage>
</organism>
<accession>A0A6M4AS39</accession>
<evidence type="ECO:0000313" key="6">
    <source>
        <dbReference type="EMBL" id="QJQ31888.1"/>
    </source>
</evidence>
<dbReference type="InterPro" id="IPR029066">
    <property type="entry name" value="PLP-binding_barrel"/>
</dbReference>
<dbReference type="PANTHER" id="PTHR10146">
    <property type="entry name" value="PROLINE SYNTHETASE CO-TRANSCRIBED BACTERIAL HOMOLOG PROTEIN"/>
    <property type="match status" value="1"/>
</dbReference>